<evidence type="ECO:0000256" key="1">
    <source>
        <dbReference type="ARBA" id="ARBA00004294"/>
    </source>
</evidence>
<feature type="domain" description="Metaxin glutathione S-transferase" evidence="9">
    <location>
        <begin position="234"/>
        <end position="296"/>
    </location>
</feature>
<dbReference type="EMBL" id="VRMN01000004">
    <property type="protein sequence ID" value="KAA8494976.1"/>
    <property type="molecule type" value="Genomic_DNA"/>
</dbReference>
<name>A0A5J4YUE6_PORPP</name>
<evidence type="ECO:0000256" key="2">
    <source>
        <dbReference type="ARBA" id="ARBA00022448"/>
    </source>
</evidence>
<dbReference type="InterPro" id="IPR019564">
    <property type="entry name" value="Sam37/metaxin_N"/>
</dbReference>
<organism evidence="10 11">
    <name type="scientific">Porphyridium purpureum</name>
    <name type="common">Red alga</name>
    <name type="synonym">Porphyridium cruentum</name>
    <dbReference type="NCBI Taxonomy" id="35688"/>
    <lineage>
        <taxon>Eukaryota</taxon>
        <taxon>Rhodophyta</taxon>
        <taxon>Bangiophyceae</taxon>
        <taxon>Porphyridiales</taxon>
        <taxon>Porphyridiaceae</taxon>
        <taxon>Porphyridium</taxon>
    </lineage>
</organism>
<keyword evidence="5" id="KW-0496">Mitochondrion</keyword>
<evidence type="ECO:0000256" key="3">
    <source>
        <dbReference type="ARBA" id="ARBA00022787"/>
    </source>
</evidence>
<dbReference type="AlphaFoldDB" id="A0A5J4YUE6"/>
<comment type="caution">
    <text evidence="10">The sequence shown here is derived from an EMBL/GenBank/DDBJ whole genome shotgun (WGS) entry which is preliminary data.</text>
</comment>
<reference evidence="11" key="1">
    <citation type="journal article" date="2019" name="Nat. Commun.">
        <title>Expansion of phycobilisome linker gene families in mesophilic red algae.</title>
        <authorList>
            <person name="Lee J."/>
            <person name="Kim D."/>
            <person name="Bhattacharya D."/>
            <person name="Yoon H.S."/>
        </authorList>
    </citation>
    <scope>NUCLEOTIDE SEQUENCE [LARGE SCALE GENOMIC DNA]</scope>
    <source>
        <strain evidence="11">CCMP 1328</strain>
    </source>
</reference>
<evidence type="ECO:0000256" key="4">
    <source>
        <dbReference type="ARBA" id="ARBA00022927"/>
    </source>
</evidence>
<keyword evidence="6" id="KW-0472">Membrane</keyword>
<dbReference type="GO" id="GO:0001401">
    <property type="term" value="C:SAM complex"/>
    <property type="evidence" value="ECO:0007669"/>
    <property type="project" value="InterPro"/>
</dbReference>
<evidence type="ECO:0000259" key="9">
    <source>
        <dbReference type="Pfam" id="PF17171"/>
    </source>
</evidence>
<feature type="domain" description="Mitochondrial outer membrane transport complex Sam37/metaxin N-terminal" evidence="8">
    <location>
        <begin position="123"/>
        <end position="206"/>
    </location>
</feature>
<dbReference type="PANTHER" id="PTHR12289:SF41">
    <property type="entry name" value="FAILED AXON CONNECTIONS-RELATED"/>
    <property type="match status" value="1"/>
</dbReference>
<sequence>MSLWLGGGFMRVRHFRSRRAEMDQSEVHLYCGPSGWELPLLHPEDMAALTLVKVAGLDCSLRCNSSHAMTATHCLPYMHVRGARISSSTATGPESAADSTSGAAAGKVNHAGNHAAALGISSAAGLHAIRQVLRTRTGGMIGLVDRALTKTQLAESDAFASLLQSTFTSVMFYEWYLDDVCYEVYIKEKLAEGLTYPMSWLNPMKERRRVRQALESGLMGTEQGIEQAYQDADLALSHFSSRLGSHSEFFYGGKPASIDAFLFGYLSCIVYSPIQNSRLRDLLLERKNLVQFCHTMRSKLYPDLAEQMSAAETNDSRPARMSARSAAEEAARRSADTATKTSAKQLSEAERSRRWRNKIFISACVISFVGYALNVFEFEGLSFS</sequence>
<dbReference type="Pfam" id="PF10568">
    <property type="entry name" value="Tom37"/>
    <property type="match status" value="1"/>
</dbReference>
<dbReference type="PANTHER" id="PTHR12289">
    <property type="entry name" value="METAXIN RELATED"/>
    <property type="match status" value="1"/>
</dbReference>
<protein>
    <submittedName>
        <fullName evidence="10">Metaxin-3</fullName>
    </submittedName>
</protein>
<dbReference type="InterPro" id="IPR050931">
    <property type="entry name" value="Mito_Protein_Transport_Metaxin"/>
</dbReference>
<comment type="subcellular location">
    <subcellularLocation>
        <location evidence="1">Mitochondrion outer membrane</location>
    </subcellularLocation>
</comment>
<evidence type="ECO:0000256" key="7">
    <source>
        <dbReference type="SAM" id="MobiDB-lite"/>
    </source>
</evidence>
<dbReference type="GO" id="GO:0015031">
    <property type="term" value="P:protein transport"/>
    <property type="evidence" value="ECO:0007669"/>
    <property type="project" value="UniProtKB-KW"/>
</dbReference>
<evidence type="ECO:0000259" key="8">
    <source>
        <dbReference type="Pfam" id="PF10568"/>
    </source>
</evidence>
<evidence type="ECO:0000256" key="5">
    <source>
        <dbReference type="ARBA" id="ARBA00023128"/>
    </source>
</evidence>
<accession>A0A5J4YUE6</accession>
<keyword evidence="2" id="KW-0813">Transport</keyword>
<proteinExistence type="predicted"/>
<evidence type="ECO:0000256" key="6">
    <source>
        <dbReference type="ARBA" id="ARBA00023136"/>
    </source>
</evidence>
<keyword evidence="11" id="KW-1185">Reference proteome</keyword>
<evidence type="ECO:0000313" key="10">
    <source>
        <dbReference type="EMBL" id="KAA8494976.1"/>
    </source>
</evidence>
<evidence type="ECO:0000313" key="11">
    <source>
        <dbReference type="Proteomes" id="UP000324585"/>
    </source>
</evidence>
<feature type="compositionally biased region" description="Basic and acidic residues" evidence="7">
    <location>
        <begin position="326"/>
        <end position="335"/>
    </location>
</feature>
<dbReference type="OrthoDB" id="5835136at2759"/>
<keyword evidence="3" id="KW-1000">Mitochondrion outer membrane</keyword>
<gene>
    <name evidence="10" type="ORF">FVE85_3217</name>
</gene>
<keyword evidence="4" id="KW-0653">Protein transport</keyword>
<dbReference type="Pfam" id="PF17171">
    <property type="entry name" value="GST_C_6"/>
    <property type="match status" value="1"/>
</dbReference>
<dbReference type="InterPro" id="IPR033468">
    <property type="entry name" value="Metaxin_GST"/>
</dbReference>
<feature type="region of interest" description="Disordered" evidence="7">
    <location>
        <begin position="311"/>
        <end position="343"/>
    </location>
</feature>
<dbReference type="Proteomes" id="UP000324585">
    <property type="component" value="Unassembled WGS sequence"/>
</dbReference>